<dbReference type="Pfam" id="PF03147">
    <property type="entry name" value="FDX-ACB"/>
    <property type="match status" value="1"/>
</dbReference>
<dbReference type="RefSeq" id="WP_071664237.1">
    <property type="nucleotide sequence ID" value="NZ_CP009654.1"/>
</dbReference>
<dbReference type="InterPro" id="IPR004532">
    <property type="entry name" value="Phe-tRNA-ligase_IIc_bsu_bact"/>
</dbReference>
<feature type="binding site" evidence="15">
    <location>
        <position position="456"/>
    </location>
    <ligand>
        <name>Mg(2+)</name>
        <dbReference type="ChEBI" id="CHEBI:18420"/>
        <note>shared with alpha subunit</note>
    </ligand>
</feature>
<comment type="cofactor">
    <cofactor evidence="15">
        <name>Mg(2+)</name>
        <dbReference type="ChEBI" id="CHEBI:18420"/>
    </cofactor>
    <text evidence="15">Binds 2 magnesium ions per tetramer.</text>
</comment>
<dbReference type="HAMAP" id="MF_00283">
    <property type="entry name" value="Phe_tRNA_synth_beta1"/>
    <property type="match status" value="1"/>
</dbReference>
<evidence type="ECO:0000256" key="8">
    <source>
        <dbReference type="ARBA" id="ARBA00022741"/>
    </source>
</evidence>
<dbReference type="PROSITE" id="PS50886">
    <property type="entry name" value="TRBD"/>
    <property type="match status" value="1"/>
</dbReference>
<dbReference type="EMBL" id="CP009654">
    <property type="protein sequence ID" value="APC97516.1"/>
    <property type="molecule type" value="Genomic_DNA"/>
</dbReference>
<dbReference type="SUPFAM" id="SSF55681">
    <property type="entry name" value="Class II aaRS and biotin synthetases"/>
    <property type="match status" value="1"/>
</dbReference>
<keyword evidence="8 15" id="KW-0547">Nucleotide-binding</keyword>
<dbReference type="Gene3D" id="3.50.40.10">
    <property type="entry name" value="Phenylalanyl-trna Synthetase, Chain B, domain 3"/>
    <property type="match status" value="1"/>
</dbReference>
<dbReference type="CDD" id="cd00769">
    <property type="entry name" value="PheRS_beta_core"/>
    <property type="match status" value="1"/>
</dbReference>
<dbReference type="Gene3D" id="3.30.930.10">
    <property type="entry name" value="Bira Bifunctional Protein, Domain 2"/>
    <property type="match status" value="1"/>
</dbReference>
<dbReference type="GO" id="GO:0006432">
    <property type="term" value="P:phenylalanyl-tRNA aminoacylation"/>
    <property type="evidence" value="ECO:0007669"/>
    <property type="project" value="UniProtKB-UniRule"/>
</dbReference>
<dbReference type="InterPro" id="IPR012340">
    <property type="entry name" value="NA-bd_OB-fold"/>
</dbReference>
<keyword evidence="13 15" id="KW-0030">Aminoacyl-tRNA synthetase</keyword>
<keyword evidence="5 16" id="KW-0820">tRNA-binding</keyword>
<comment type="similarity">
    <text evidence="2 15">Belongs to the phenylalanyl-tRNA synthetase beta subunit family. Type 1 subfamily.</text>
</comment>
<dbReference type="CDD" id="cd02796">
    <property type="entry name" value="tRNA_bind_bactPheRS"/>
    <property type="match status" value="1"/>
</dbReference>
<keyword evidence="21" id="KW-1185">Reference proteome</keyword>
<keyword evidence="11 16" id="KW-0694">RNA-binding</keyword>
<dbReference type="InterPro" id="IPR005147">
    <property type="entry name" value="tRNA_synthase_B5-dom"/>
</dbReference>
<dbReference type="OrthoDB" id="9805455at2"/>
<dbReference type="SMART" id="SM00896">
    <property type="entry name" value="FDX-ACB"/>
    <property type="match status" value="1"/>
</dbReference>
<evidence type="ECO:0000259" key="18">
    <source>
        <dbReference type="PROSITE" id="PS51447"/>
    </source>
</evidence>
<evidence type="ECO:0000256" key="5">
    <source>
        <dbReference type="ARBA" id="ARBA00022555"/>
    </source>
</evidence>
<dbReference type="SUPFAM" id="SSF56037">
    <property type="entry name" value="PheT/TilS domain"/>
    <property type="match status" value="1"/>
</dbReference>
<dbReference type="Pfam" id="PF03483">
    <property type="entry name" value="B3_4"/>
    <property type="match status" value="1"/>
</dbReference>
<organism evidence="20 21">
    <name type="scientific">Francisella frigiditurris</name>
    <dbReference type="NCBI Taxonomy" id="1542390"/>
    <lineage>
        <taxon>Bacteria</taxon>
        <taxon>Pseudomonadati</taxon>
        <taxon>Pseudomonadota</taxon>
        <taxon>Gammaproteobacteria</taxon>
        <taxon>Thiotrichales</taxon>
        <taxon>Francisellaceae</taxon>
        <taxon>Francisella</taxon>
    </lineage>
</organism>
<dbReference type="SMART" id="SM00874">
    <property type="entry name" value="B5"/>
    <property type="match status" value="1"/>
</dbReference>
<dbReference type="Gene3D" id="2.40.50.140">
    <property type="entry name" value="Nucleic acid-binding proteins"/>
    <property type="match status" value="1"/>
</dbReference>
<dbReference type="GO" id="GO:0004826">
    <property type="term" value="F:phenylalanine-tRNA ligase activity"/>
    <property type="evidence" value="ECO:0007669"/>
    <property type="project" value="UniProtKB-UniRule"/>
</dbReference>
<comment type="subcellular location">
    <subcellularLocation>
        <location evidence="1 15">Cytoplasm</location>
    </subcellularLocation>
</comment>
<evidence type="ECO:0000256" key="10">
    <source>
        <dbReference type="ARBA" id="ARBA00022842"/>
    </source>
</evidence>
<evidence type="ECO:0000313" key="20">
    <source>
        <dbReference type="EMBL" id="APC97516.1"/>
    </source>
</evidence>
<evidence type="ECO:0000256" key="11">
    <source>
        <dbReference type="ARBA" id="ARBA00022884"/>
    </source>
</evidence>
<feature type="binding site" evidence="15">
    <location>
        <position position="462"/>
    </location>
    <ligand>
        <name>Mg(2+)</name>
        <dbReference type="ChEBI" id="CHEBI:18420"/>
        <note>shared with alpha subunit</note>
    </ligand>
</feature>
<feature type="binding site" evidence="15">
    <location>
        <position position="466"/>
    </location>
    <ligand>
        <name>Mg(2+)</name>
        <dbReference type="ChEBI" id="CHEBI:18420"/>
        <note>shared with alpha subunit</note>
    </ligand>
</feature>
<dbReference type="Pfam" id="PF03484">
    <property type="entry name" value="B5"/>
    <property type="match status" value="1"/>
</dbReference>
<proteinExistence type="inferred from homology"/>
<dbReference type="Proteomes" id="UP000182521">
    <property type="component" value="Chromosome"/>
</dbReference>
<dbReference type="InterPro" id="IPR033714">
    <property type="entry name" value="tRNA_bind_bactPheRS"/>
</dbReference>
<feature type="binding site" evidence="15">
    <location>
        <position position="465"/>
    </location>
    <ligand>
        <name>Mg(2+)</name>
        <dbReference type="ChEBI" id="CHEBI:18420"/>
        <note>shared with alpha subunit</note>
    </ligand>
</feature>
<dbReference type="InterPro" id="IPR036690">
    <property type="entry name" value="Fdx_antiC-bd_sf"/>
</dbReference>
<evidence type="ECO:0000256" key="14">
    <source>
        <dbReference type="ARBA" id="ARBA00049255"/>
    </source>
</evidence>
<reference evidence="21" key="1">
    <citation type="submission" date="2014-10" db="EMBL/GenBank/DDBJ databases">
        <authorList>
            <person name="Kuske C.R."/>
            <person name="Challacombe J.F."/>
            <person name="Daligault H.E."/>
            <person name="Davenport K.W."/>
            <person name="Johnson S.L."/>
            <person name="Siddaramappa S."/>
            <person name="Petersen J.M."/>
        </authorList>
    </citation>
    <scope>NUCLEOTIDE SEQUENCE [LARGE SCALE GENOMIC DNA]</scope>
    <source>
        <strain evidence="21">CA97-1460</strain>
    </source>
</reference>
<dbReference type="InterPro" id="IPR045864">
    <property type="entry name" value="aa-tRNA-synth_II/BPL/LPL"/>
</dbReference>
<evidence type="ECO:0000256" key="16">
    <source>
        <dbReference type="PROSITE-ProRule" id="PRU00209"/>
    </source>
</evidence>
<dbReference type="SUPFAM" id="SSF54991">
    <property type="entry name" value="Anticodon-binding domain of PheRS"/>
    <property type="match status" value="1"/>
</dbReference>
<dbReference type="InterPro" id="IPR002547">
    <property type="entry name" value="tRNA-bd_dom"/>
</dbReference>
<feature type="domain" description="FDX-ACB" evidence="18">
    <location>
        <begin position="697"/>
        <end position="786"/>
    </location>
</feature>
<sequence>MKFSHKWLNEYLADTQSSQDLADTLTLAGLEVDAIEPVVKDKVTNVVVGQIKAIAKHPDADKLNVCTVDVAEPELLTIVCGASNIYEGMKAPVAKIGAVLPGDFKIKKSKLRGQESFGMMCSEEELGLLEKADGLMDLPSDAPRGTDINEYLGLNDNTLEVDLTPNRADCLSVYGIAREVAALRNIKLKPLHIKNPVVEIAETKEVSITAMDACKAYYGCIIRDVDNSVETPLWMVEKLRRSGIGSISFLVDVTNYVLLLTGQPMHAFDLDKLEGGINVRYAEVKERLTLLDETEVELESDTLVIADEKKALAMAGVMGGLDSAISDSTKNIFLESAFFVPEKIAGKARKYNLHTDSSHRFERGVDPQLAQQAMKLAIQLITEIAGGKVAPIHGSEDADFLNSKRTIKLSIVKLNKVLGTQFDFDYIANVLKSLHMTVNKIDNTTLEVIAPSYRFDMEIQEDLIEEIARIYGYSKLPETMPQYKAQKVNISEEKESLQSLKSKLVDRGYYETINYSFIDPKHDEYFFYDKGISLQNPISQDLSVMRQSLIPGLLNTFKANINRQQNRVRIFEEGVCFCKNAEQRIESPKFAGLVFGDVNPTTWSSNKVVDFFDVKNDIEALCSHIKNLSFKVCDDIHWLHPGQSAYIYSDNKKIGIIGVLHPTALKALQIKSKPPIVFELDLVELTKKDIVKFEKFSKFPSVSRDISFLVANDSNISDILEPIKSLNIFSLKGIDISSMFAVSQGFNVSVRFLFSDLNKTLEDEAINKFMSKIINCLDVNSAVTINDDVKNAYR</sequence>
<accession>A0A1J0KV79</accession>
<evidence type="ECO:0000256" key="3">
    <source>
        <dbReference type="ARBA" id="ARBA00011209"/>
    </source>
</evidence>
<keyword evidence="9 15" id="KW-0067">ATP-binding</keyword>
<dbReference type="EC" id="6.1.1.20" evidence="15"/>
<dbReference type="GO" id="GO:0005524">
    <property type="term" value="F:ATP binding"/>
    <property type="evidence" value="ECO:0007669"/>
    <property type="project" value="UniProtKB-UniRule"/>
</dbReference>
<dbReference type="SUPFAM" id="SSF50249">
    <property type="entry name" value="Nucleic acid-binding proteins"/>
    <property type="match status" value="1"/>
</dbReference>
<dbReference type="SUPFAM" id="SSF46955">
    <property type="entry name" value="Putative DNA-binding domain"/>
    <property type="match status" value="1"/>
</dbReference>
<gene>
    <name evidence="15 20" type="primary">pheT</name>
    <name evidence="20" type="ORF">KX01_1339</name>
</gene>
<comment type="catalytic activity">
    <reaction evidence="14 15">
        <text>tRNA(Phe) + L-phenylalanine + ATP = L-phenylalanyl-tRNA(Phe) + AMP + diphosphate + H(+)</text>
        <dbReference type="Rhea" id="RHEA:19413"/>
        <dbReference type="Rhea" id="RHEA-COMP:9668"/>
        <dbReference type="Rhea" id="RHEA-COMP:9699"/>
        <dbReference type="ChEBI" id="CHEBI:15378"/>
        <dbReference type="ChEBI" id="CHEBI:30616"/>
        <dbReference type="ChEBI" id="CHEBI:33019"/>
        <dbReference type="ChEBI" id="CHEBI:58095"/>
        <dbReference type="ChEBI" id="CHEBI:78442"/>
        <dbReference type="ChEBI" id="CHEBI:78531"/>
        <dbReference type="ChEBI" id="CHEBI:456215"/>
        <dbReference type="EC" id="6.1.1.20"/>
    </reaction>
</comment>
<dbReference type="KEGG" id="frc:KX01_1339"/>
<evidence type="ECO:0000256" key="12">
    <source>
        <dbReference type="ARBA" id="ARBA00022917"/>
    </source>
</evidence>
<dbReference type="InterPro" id="IPR009061">
    <property type="entry name" value="DNA-bd_dom_put_sf"/>
</dbReference>
<dbReference type="FunFam" id="2.40.50.140:FF:000045">
    <property type="entry name" value="Phenylalanine--tRNA ligase beta subunit"/>
    <property type="match status" value="1"/>
</dbReference>
<dbReference type="NCBIfam" id="TIGR00472">
    <property type="entry name" value="pheT_bact"/>
    <property type="match status" value="1"/>
</dbReference>
<dbReference type="FunFam" id="3.50.40.10:FF:000001">
    <property type="entry name" value="Phenylalanine--tRNA ligase beta subunit"/>
    <property type="match status" value="1"/>
</dbReference>
<feature type="domain" description="B5" evidence="19">
    <location>
        <begin position="402"/>
        <end position="478"/>
    </location>
</feature>
<name>A0A1J0KV79_9GAMM</name>
<dbReference type="PANTHER" id="PTHR10947:SF0">
    <property type="entry name" value="PHENYLALANINE--TRNA LIGASE BETA SUBUNIT"/>
    <property type="match status" value="1"/>
</dbReference>
<dbReference type="PANTHER" id="PTHR10947">
    <property type="entry name" value="PHENYLALANYL-TRNA SYNTHETASE BETA CHAIN AND LEUCINE-RICH REPEAT-CONTAINING PROTEIN 47"/>
    <property type="match status" value="1"/>
</dbReference>
<evidence type="ECO:0000256" key="1">
    <source>
        <dbReference type="ARBA" id="ARBA00004496"/>
    </source>
</evidence>
<dbReference type="InterPro" id="IPR005146">
    <property type="entry name" value="B3/B4_tRNA-bd"/>
</dbReference>
<evidence type="ECO:0000256" key="7">
    <source>
        <dbReference type="ARBA" id="ARBA00022723"/>
    </source>
</evidence>
<keyword evidence="4 15" id="KW-0963">Cytoplasm</keyword>
<keyword evidence="10 15" id="KW-0460">Magnesium</keyword>
<evidence type="ECO:0000256" key="9">
    <source>
        <dbReference type="ARBA" id="ARBA00022840"/>
    </source>
</evidence>
<dbReference type="GO" id="GO:0000049">
    <property type="term" value="F:tRNA binding"/>
    <property type="evidence" value="ECO:0007669"/>
    <property type="project" value="UniProtKB-UniRule"/>
</dbReference>
<dbReference type="Pfam" id="PF17759">
    <property type="entry name" value="tRNA_synthFbeta"/>
    <property type="match status" value="1"/>
</dbReference>
<keyword evidence="12 15" id="KW-0648">Protein biosynthesis</keyword>
<evidence type="ECO:0000313" key="21">
    <source>
        <dbReference type="Proteomes" id="UP000182521"/>
    </source>
</evidence>
<evidence type="ECO:0000256" key="2">
    <source>
        <dbReference type="ARBA" id="ARBA00008653"/>
    </source>
</evidence>
<dbReference type="InterPro" id="IPR020825">
    <property type="entry name" value="Phe-tRNA_synthase-like_B3/B4"/>
</dbReference>
<feature type="domain" description="TRNA-binding" evidence="17">
    <location>
        <begin position="40"/>
        <end position="149"/>
    </location>
</feature>
<dbReference type="InterPro" id="IPR005121">
    <property type="entry name" value="Fdx_antiC-bd"/>
</dbReference>
<dbReference type="InterPro" id="IPR045060">
    <property type="entry name" value="Phe-tRNA-ligase_IIc_bsu"/>
</dbReference>
<dbReference type="Gene3D" id="3.30.56.10">
    <property type="match status" value="2"/>
</dbReference>
<keyword evidence="7 15" id="KW-0479">Metal-binding</keyword>
<dbReference type="NCBIfam" id="NF045760">
    <property type="entry name" value="YtpR"/>
    <property type="match status" value="1"/>
</dbReference>
<dbReference type="PROSITE" id="PS51483">
    <property type="entry name" value="B5"/>
    <property type="match status" value="1"/>
</dbReference>
<evidence type="ECO:0000256" key="15">
    <source>
        <dbReference type="HAMAP-Rule" id="MF_00283"/>
    </source>
</evidence>
<dbReference type="STRING" id="1542390.KX01_1339"/>
<dbReference type="GO" id="GO:0000287">
    <property type="term" value="F:magnesium ion binding"/>
    <property type="evidence" value="ECO:0007669"/>
    <property type="project" value="UniProtKB-UniRule"/>
</dbReference>
<dbReference type="Gene3D" id="3.30.70.380">
    <property type="entry name" value="Ferrodoxin-fold anticodon-binding domain"/>
    <property type="match status" value="1"/>
</dbReference>
<protein>
    <recommendedName>
        <fullName evidence="15">Phenylalanine--tRNA ligase beta subunit</fullName>
        <ecNumber evidence="15">6.1.1.20</ecNumber>
    </recommendedName>
    <alternativeName>
        <fullName evidence="15">Phenylalanyl-tRNA synthetase beta subunit</fullName>
        <shortName evidence="15">PheRS</shortName>
    </alternativeName>
</protein>
<dbReference type="InterPro" id="IPR041616">
    <property type="entry name" value="PheRS_beta_core"/>
</dbReference>
<dbReference type="SMART" id="SM00873">
    <property type="entry name" value="B3_4"/>
    <property type="match status" value="1"/>
</dbReference>
<comment type="subunit">
    <text evidence="3 15">Tetramer of two alpha and two beta subunits.</text>
</comment>
<evidence type="ECO:0000259" key="19">
    <source>
        <dbReference type="PROSITE" id="PS51483"/>
    </source>
</evidence>
<evidence type="ECO:0000259" key="17">
    <source>
        <dbReference type="PROSITE" id="PS50886"/>
    </source>
</evidence>
<keyword evidence="6 15" id="KW-0436">Ligase</keyword>
<evidence type="ECO:0000256" key="4">
    <source>
        <dbReference type="ARBA" id="ARBA00022490"/>
    </source>
</evidence>
<dbReference type="AlphaFoldDB" id="A0A1J0KV79"/>
<evidence type="ECO:0000256" key="13">
    <source>
        <dbReference type="ARBA" id="ARBA00023146"/>
    </source>
</evidence>
<dbReference type="GO" id="GO:0009328">
    <property type="term" value="C:phenylalanine-tRNA ligase complex"/>
    <property type="evidence" value="ECO:0007669"/>
    <property type="project" value="TreeGrafter"/>
</dbReference>
<dbReference type="Pfam" id="PF01588">
    <property type="entry name" value="tRNA_bind"/>
    <property type="match status" value="1"/>
</dbReference>
<dbReference type="PROSITE" id="PS51447">
    <property type="entry name" value="FDX_ACB"/>
    <property type="match status" value="1"/>
</dbReference>
<evidence type="ECO:0000256" key="6">
    <source>
        <dbReference type="ARBA" id="ARBA00022598"/>
    </source>
</evidence>